<dbReference type="GO" id="GO:0003677">
    <property type="term" value="F:DNA binding"/>
    <property type="evidence" value="ECO:0007669"/>
    <property type="project" value="UniProtKB-KW"/>
</dbReference>
<dbReference type="InterPro" id="IPR014017">
    <property type="entry name" value="DNA_helicase_UvrD-like_C"/>
</dbReference>
<name>A0A5C7BHG8_9FLAO</name>
<dbReference type="PROSITE" id="PS51217">
    <property type="entry name" value="UVRD_HELICASE_CTER"/>
    <property type="match status" value="1"/>
</dbReference>
<keyword evidence="18" id="KW-1185">Reference proteome</keyword>
<evidence type="ECO:0000256" key="10">
    <source>
        <dbReference type="ARBA" id="ARBA00023235"/>
    </source>
</evidence>
<gene>
    <name evidence="17" type="ORF">ES692_06705</name>
</gene>
<evidence type="ECO:0000256" key="11">
    <source>
        <dbReference type="ARBA" id="ARBA00034617"/>
    </source>
</evidence>
<proteinExistence type="predicted"/>
<keyword evidence="8" id="KW-0238">DNA-binding</keyword>
<keyword evidence="6" id="KW-0269">Exonuclease</keyword>
<evidence type="ECO:0000256" key="12">
    <source>
        <dbReference type="ARBA" id="ARBA00034808"/>
    </source>
</evidence>
<dbReference type="AlphaFoldDB" id="A0A5C7BHG8"/>
<dbReference type="GO" id="GO:0004527">
    <property type="term" value="F:exonuclease activity"/>
    <property type="evidence" value="ECO:0007669"/>
    <property type="project" value="UniProtKB-KW"/>
</dbReference>
<sequence>MSQLSSFTIYNASAGSGKTYALVKDYLRLLFQSKSKLTFRNILALTFTNKAVGEMKERIIDMLKTFSEEKIIDNPNDMFRDLANELAISPKDLHYKSKKLLETIVHNYAAFDISTIDKFNHKLIRTFAFDLKLPVNFEVELDTSSILSKAVDKLIDKAGSDDELTKVLVDFAIEKTDDNKSWDISYDFNAIAQLLVKENDLKYLNDLKDKSLIDFKGLKSILQKQNKDIESQIVSLAETSLSLIDTNGLEVEDFSRKTLPNHFIKANSLNFLGLYDNKLQENLANKTSIYNKTLDADKALIIDGLLPEIETNYLTIKKFVFTSKFLKNALKNITPLSVLSAISRTLQDIKDEDDILLISEFNAIINTEIKEQPAPYIYERIGEKFKHYFIDEFQDTSELQWENLIPLINNIVSGENLKGETGTAMLVGDAKQAIYRWRGGRAEQFINLYNEDTKPLAIEQIIKNLPDNYRSHKTIVEFNNTFFNHIADVSFTNPKHQHIFKNASQNVIINKTGYVELSFLNTKDEDKNDLQCEAVLKTIKKAESTGFKRKDICIIVRKKKEGFAIAEFLSDLNIDIISSESLLIKNSPEVQFISQLITLSLQPQNDAIKADLLNYIAENQLQLEDAHNFYEGLVHLNTNSFFEKLNGFGFDFNYHEFLQLPIYEATESIIRGFQLNKTSNAYLQFYLDEVFDYSQKYNASFQGLLDYWERKKDQLSIVSPSGKDAIQIMTIHKSKGLEFPVVIFPYANQDIYFDMNPKIWFPVDQEKFNGFSNLYINMNKDLESFNDLGAEMYTNYRSQLELDSLNLLYVVLTRAVEQLYIISEYDVDKKTSDEKLTHYSGLFINYLKAISKWNDSELEYSFGENRKTSEEKVKEEQSITIEQGQLISTRKEDHNLNIITNSAYLWDTAQEKAIERGDLVHHIMALIKTPLDVVFALEHFLSSGVINSAQYDELQDIINRIVNHKQLESYFDDQNIIYNEQDIISKNGKLFRPDRVVVNAKKQATIIDYKTGLQDSNHKEQLFDYQYILEEMNFEVINKVLIYINDDIVIKEF</sequence>
<dbReference type="Proteomes" id="UP000321938">
    <property type="component" value="Unassembled WGS sequence"/>
</dbReference>
<dbReference type="PANTHER" id="PTHR11070">
    <property type="entry name" value="UVRD / RECB / PCRA DNA HELICASE FAMILY MEMBER"/>
    <property type="match status" value="1"/>
</dbReference>
<dbReference type="Gene3D" id="3.90.320.10">
    <property type="match status" value="1"/>
</dbReference>
<evidence type="ECO:0000256" key="2">
    <source>
        <dbReference type="ARBA" id="ARBA00022741"/>
    </source>
</evidence>
<keyword evidence="3" id="KW-0227">DNA damage</keyword>
<evidence type="ECO:0000256" key="3">
    <source>
        <dbReference type="ARBA" id="ARBA00022763"/>
    </source>
</evidence>
<evidence type="ECO:0000313" key="18">
    <source>
        <dbReference type="Proteomes" id="UP000321938"/>
    </source>
</evidence>
<evidence type="ECO:0000313" key="17">
    <source>
        <dbReference type="EMBL" id="TXE18333.1"/>
    </source>
</evidence>
<dbReference type="EC" id="5.6.2.4" evidence="12"/>
<evidence type="ECO:0000256" key="4">
    <source>
        <dbReference type="ARBA" id="ARBA00022801"/>
    </source>
</evidence>
<evidence type="ECO:0000256" key="14">
    <source>
        <dbReference type="PROSITE-ProRule" id="PRU00560"/>
    </source>
</evidence>
<dbReference type="InterPro" id="IPR014016">
    <property type="entry name" value="UvrD-like_ATP-bd"/>
</dbReference>
<comment type="catalytic activity">
    <reaction evidence="11">
        <text>Couples ATP hydrolysis with the unwinding of duplex DNA by translocating in the 3'-5' direction.</text>
        <dbReference type="EC" id="5.6.2.4"/>
    </reaction>
</comment>
<dbReference type="GO" id="GO:0043138">
    <property type="term" value="F:3'-5' DNA helicase activity"/>
    <property type="evidence" value="ECO:0007669"/>
    <property type="project" value="UniProtKB-EC"/>
</dbReference>
<evidence type="ECO:0000256" key="9">
    <source>
        <dbReference type="ARBA" id="ARBA00023204"/>
    </source>
</evidence>
<reference evidence="17 18" key="1">
    <citation type="submission" date="2019-08" db="EMBL/GenBank/DDBJ databases">
        <title>Genome of Psychroserpens burtonensis ACAM 167.</title>
        <authorList>
            <person name="Bowman J.P."/>
        </authorList>
    </citation>
    <scope>NUCLEOTIDE SEQUENCE [LARGE SCALE GENOMIC DNA]</scope>
    <source>
        <strain evidence="17 18">ACAM 167</strain>
    </source>
</reference>
<dbReference type="RefSeq" id="WP_028871946.1">
    <property type="nucleotide sequence ID" value="NZ_VOSB01000008.1"/>
</dbReference>
<dbReference type="GO" id="GO:0005829">
    <property type="term" value="C:cytosol"/>
    <property type="evidence" value="ECO:0007669"/>
    <property type="project" value="TreeGrafter"/>
</dbReference>
<evidence type="ECO:0000256" key="5">
    <source>
        <dbReference type="ARBA" id="ARBA00022806"/>
    </source>
</evidence>
<dbReference type="GO" id="GO:0016887">
    <property type="term" value="F:ATP hydrolysis activity"/>
    <property type="evidence" value="ECO:0007669"/>
    <property type="project" value="RHEA"/>
</dbReference>
<keyword evidence="2 14" id="KW-0547">Nucleotide-binding</keyword>
<dbReference type="Pfam" id="PF13361">
    <property type="entry name" value="UvrD_C"/>
    <property type="match status" value="2"/>
</dbReference>
<dbReference type="PANTHER" id="PTHR11070:SF67">
    <property type="entry name" value="DNA 3'-5' HELICASE"/>
    <property type="match status" value="1"/>
</dbReference>
<organism evidence="17 18">
    <name type="scientific">Psychroserpens burtonensis</name>
    <dbReference type="NCBI Taxonomy" id="49278"/>
    <lineage>
        <taxon>Bacteria</taxon>
        <taxon>Pseudomonadati</taxon>
        <taxon>Bacteroidota</taxon>
        <taxon>Flavobacteriia</taxon>
        <taxon>Flavobacteriales</taxon>
        <taxon>Flavobacteriaceae</taxon>
        <taxon>Psychroserpens</taxon>
    </lineage>
</organism>
<comment type="caution">
    <text evidence="17">The sequence shown here is derived from an EMBL/GenBank/DDBJ whole genome shotgun (WGS) entry which is preliminary data.</text>
</comment>
<dbReference type="STRING" id="1123037.GCA_000425305_02129"/>
<feature type="domain" description="UvrD-like helicase ATP-binding" evidence="15">
    <location>
        <begin position="1"/>
        <end position="472"/>
    </location>
</feature>
<evidence type="ECO:0000259" key="16">
    <source>
        <dbReference type="PROSITE" id="PS51217"/>
    </source>
</evidence>
<dbReference type="OrthoDB" id="9810135at2"/>
<comment type="catalytic activity">
    <reaction evidence="13">
        <text>ATP + H2O = ADP + phosphate + H(+)</text>
        <dbReference type="Rhea" id="RHEA:13065"/>
        <dbReference type="ChEBI" id="CHEBI:15377"/>
        <dbReference type="ChEBI" id="CHEBI:15378"/>
        <dbReference type="ChEBI" id="CHEBI:30616"/>
        <dbReference type="ChEBI" id="CHEBI:43474"/>
        <dbReference type="ChEBI" id="CHEBI:456216"/>
        <dbReference type="EC" id="5.6.2.4"/>
    </reaction>
</comment>
<dbReference type="GO" id="GO:0005524">
    <property type="term" value="F:ATP binding"/>
    <property type="evidence" value="ECO:0007669"/>
    <property type="project" value="UniProtKB-UniRule"/>
</dbReference>
<keyword evidence="9" id="KW-0234">DNA repair</keyword>
<feature type="binding site" evidence="14">
    <location>
        <begin position="12"/>
        <end position="19"/>
    </location>
    <ligand>
        <name>ATP</name>
        <dbReference type="ChEBI" id="CHEBI:30616"/>
    </ligand>
</feature>
<dbReference type="GO" id="GO:0000725">
    <property type="term" value="P:recombinational repair"/>
    <property type="evidence" value="ECO:0007669"/>
    <property type="project" value="TreeGrafter"/>
</dbReference>
<dbReference type="Pfam" id="PF00580">
    <property type="entry name" value="UvrD-helicase"/>
    <property type="match status" value="1"/>
</dbReference>
<evidence type="ECO:0000256" key="13">
    <source>
        <dbReference type="ARBA" id="ARBA00048988"/>
    </source>
</evidence>
<dbReference type="SUPFAM" id="SSF52540">
    <property type="entry name" value="P-loop containing nucleoside triphosphate hydrolases"/>
    <property type="match status" value="1"/>
</dbReference>
<evidence type="ECO:0000256" key="8">
    <source>
        <dbReference type="ARBA" id="ARBA00023125"/>
    </source>
</evidence>
<dbReference type="EMBL" id="VOSB01000008">
    <property type="protein sequence ID" value="TXE18333.1"/>
    <property type="molecule type" value="Genomic_DNA"/>
</dbReference>
<dbReference type="InterPro" id="IPR000212">
    <property type="entry name" value="DNA_helicase_UvrD/REP"/>
</dbReference>
<keyword evidence="5 14" id="KW-0347">Helicase</keyword>
<dbReference type="PROSITE" id="PS51198">
    <property type="entry name" value="UVRD_HELICASE_ATP_BIND"/>
    <property type="match status" value="1"/>
</dbReference>
<dbReference type="InterPro" id="IPR011604">
    <property type="entry name" value="PDDEXK-like_dom_sf"/>
</dbReference>
<dbReference type="Gene3D" id="3.40.50.300">
    <property type="entry name" value="P-loop containing nucleotide triphosphate hydrolases"/>
    <property type="match status" value="4"/>
</dbReference>
<evidence type="ECO:0000256" key="1">
    <source>
        <dbReference type="ARBA" id="ARBA00022722"/>
    </source>
</evidence>
<keyword evidence="7 14" id="KW-0067">ATP-binding</keyword>
<protein>
    <recommendedName>
        <fullName evidence="12">DNA 3'-5' helicase</fullName>
        <ecNumber evidence="12">5.6.2.4</ecNumber>
    </recommendedName>
</protein>
<evidence type="ECO:0000259" key="15">
    <source>
        <dbReference type="PROSITE" id="PS51198"/>
    </source>
</evidence>
<accession>A0A5C7BHG8</accession>
<keyword evidence="4 14" id="KW-0378">Hydrolase</keyword>
<feature type="domain" description="UvrD-like helicase C-terminal" evidence="16">
    <location>
        <begin position="486"/>
        <end position="736"/>
    </location>
</feature>
<keyword evidence="1" id="KW-0540">Nuclease</keyword>
<dbReference type="InterPro" id="IPR027417">
    <property type="entry name" value="P-loop_NTPase"/>
</dbReference>
<keyword evidence="10" id="KW-0413">Isomerase</keyword>
<evidence type="ECO:0000256" key="7">
    <source>
        <dbReference type="ARBA" id="ARBA00022840"/>
    </source>
</evidence>
<evidence type="ECO:0000256" key="6">
    <source>
        <dbReference type="ARBA" id="ARBA00022839"/>
    </source>
</evidence>